<dbReference type="PANTHER" id="PTHR13812:SF19">
    <property type="entry name" value="KETIMINE REDUCTASE MU-CRYSTALLIN"/>
    <property type="match status" value="1"/>
</dbReference>
<dbReference type="GO" id="GO:0005737">
    <property type="term" value="C:cytoplasm"/>
    <property type="evidence" value="ECO:0007669"/>
    <property type="project" value="TreeGrafter"/>
</dbReference>
<dbReference type="EMBL" id="ATHL01000071">
    <property type="protein sequence ID" value="EQB16295.1"/>
    <property type="molecule type" value="Genomic_DNA"/>
</dbReference>
<dbReference type="Pfam" id="PF02423">
    <property type="entry name" value="OCD_Mu_crystall"/>
    <property type="match status" value="1"/>
</dbReference>
<proteinExistence type="predicted"/>
<keyword evidence="2" id="KW-1185">Reference proteome</keyword>
<accession>T0IWT1</accession>
<dbReference type="OrthoDB" id="9785971at2"/>
<gene>
    <name evidence="1" type="ORF">L284_09760</name>
</gene>
<dbReference type="PATRIC" id="fig|1096930.3.peg.1934"/>
<evidence type="ECO:0000313" key="1">
    <source>
        <dbReference type="EMBL" id="EQB16295.1"/>
    </source>
</evidence>
<dbReference type="eggNOG" id="COG2423">
    <property type="taxonomic scope" value="Bacteria"/>
</dbReference>
<dbReference type="RefSeq" id="WP_021233833.1">
    <property type="nucleotide sequence ID" value="NZ_ATHL01000071.1"/>
</dbReference>
<dbReference type="PANTHER" id="PTHR13812">
    <property type="entry name" value="KETIMINE REDUCTASE MU-CRYSTALLIN"/>
    <property type="match status" value="1"/>
</dbReference>
<sequence length="321" mass="34316">MKRSELAVFDAEDVRALLDYPSCIAVVREAMKALSLGETRQLLRTMIHMGEGRTFAQMPGALSDRGMFGAKMISVFAEPDNPGVRRHRGIVTLFEPVEGRPVCVADAEEITHIRTAAATAVATDALAREDARVLLLMGTGGQVHSHLEALPLVRPFERILIWGREPAKAREVVEAWRDRLPVEAALDAQAAAGEADVICTLTGARQPILFGAWVQPGTHVNVVGSSGPGPVEVDNALVLASRFVADSKASALDAAAEFLVAKAAGVVGDHHIVAEIGEVLLGRIPGRRNAEEITAYKSLGHAVQDLASAAHIYETHQNRNG</sequence>
<dbReference type="SUPFAM" id="SSF51735">
    <property type="entry name" value="NAD(P)-binding Rossmann-fold domains"/>
    <property type="match status" value="1"/>
</dbReference>
<name>T0IWT1_9SPHN</name>
<comment type="caution">
    <text evidence="1">The sequence shown here is derived from an EMBL/GenBank/DDBJ whole genome shotgun (WGS) entry which is preliminary data.</text>
</comment>
<dbReference type="Gene3D" id="3.30.1780.10">
    <property type="entry name" value="ornithine cyclodeaminase, domain 1"/>
    <property type="match status" value="1"/>
</dbReference>
<evidence type="ECO:0000313" key="2">
    <source>
        <dbReference type="Proteomes" id="UP000015527"/>
    </source>
</evidence>
<protein>
    <submittedName>
        <fullName evidence="1">Ornithine cyclodeaminase</fullName>
    </submittedName>
</protein>
<dbReference type="Gene3D" id="3.40.50.720">
    <property type="entry name" value="NAD(P)-binding Rossmann-like Domain"/>
    <property type="match status" value="1"/>
</dbReference>
<dbReference type="AlphaFoldDB" id="T0IWT1"/>
<organism evidence="1 2">
    <name type="scientific">Novosphingobium lindaniclasticum LE124</name>
    <dbReference type="NCBI Taxonomy" id="1096930"/>
    <lineage>
        <taxon>Bacteria</taxon>
        <taxon>Pseudomonadati</taxon>
        <taxon>Pseudomonadota</taxon>
        <taxon>Alphaproteobacteria</taxon>
        <taxon>Sphingomonadales</taxon>
        <taxon>Sphingomonadaceae</taxon>
        <taxon>Novosphingobium</taxon>
    </lineage>
</organism>
<reference evidence="1 2" key="1">
    <citation type="journal article" date="2013" name="Genome Announc.">
        <title>Genome Sequence of Novosphingobium lindaniclasticum LE124T, Isolated from a Hexachlorocyclohexane Dumpsite.</title>
        <authorList>
            <person name="Saxena A."/>
            <person name="Nayyar N."/>
            <person name="Sangwan N."/>
            <person name="Kumari R."/>
            <person name="Khurana J.P."/>
            <person name="Lal R."/>
        </authorList>
    </citation>
    <scope>NUCLEOTIDE SEQUENCE [LARGE SCALE GENOMIC DNA]</scope>
    <source>
        <strain evidence="1 2">LE124</strain>
    </source>
</reference>
<dbReference type="InterPro" id="IPR003462">
    <property type="entry name" value="ODC_Mu_crystall"/>
</dbReference>
<dbReference type="InterPro" id="IPR036291">
    <property type="entry name" value="NAD(P)-bd_dom_sf"/>
</dbReference>
<dbReference type="PIRSF" id="PIRSF001439">
    <property type="entry name" value="CryM"/>
    <property type="match status" value="1"/>
</dbReference>
<dbReference type="Proteomes" id="UP000015527">
    <property type="component" value="Unassembled WGS sequence"/>
</dbReference>
<dbReference type="InterPro" id="IPR023401">
    <property type="entry name" value="ODC_N"/>
</dbReference>